<dbReference type="GO" id="GO:0005524">
    <property type="term" value="F:ATP binding"/>
    <property type="evidence" value="ECO:0007669"/>
    <property type="project" value="UniProtKB-KW"/>
</dbReference>
<evidence type="ECO:0000256" key="1">
    <source>
        <dbReference type="ARBA" id="ARBA00005417"/>
    </source>
</evidence>
<proteinExistence type="inferred from homology"/>
<evidence type="ECO:0000256" key="4">
    <source>
        <dbReference type="ARBA" id="ARBA00022840"/>
    </source>
</evidence>
<keyword evidence="2" id="KW-0813">Transport</keyword>
<dbReference type="CDD" id="cd03230">
    <property type="entry name" value="ABC_DR_subfamily_A"/>
    <property type="match status" value="1"/>
</dbReference>
<organism evidence="6 7">
    <name type="scientific">Nannocystis exedens</name>
    <dbReference type="NCBI Taxonomy" id="54"/>
    <lineage>
        <taxon>Bacteria</taxon>
        <taxon>Pseudomonadati</taxon>
        <taxon>Myxococcota</taxon>
        <taxon>Polyangia</taxon>
        <taxon>Nannocystales</taxon>
        <taxon>Nannocystaceae</taxon>
        <taxon>Nannocystis</taxon>
    </lineage>
</organism>
<dbReference type="EMBL" id="FOMX01000013">
    <property type="protein sequence ID" value="SFE41601.1"/>
    <property type="molecule type" value="Genomic_DNA"/>
</dbReference>
<gene>
    <name evidence="6" type="ORF">SAMN02745121_04188</name>
</gene>
<dbReference type="GO" id="GO:0016887">
    <property type="term" value="F:ATP hydrolysis activity"/>
    <property type="evidence" value="ECO:0007669"/>
    <property type="project" value="InterPro"/>
</dbReference>
<evidence type="ECO:0000256" key="2">
    <source>
        <dbReference type="ARBA" id="ARBA00022448"/>
    </source>
</evidence>
<dbReference type="Proteomes" id="UP000199400">
    <property type="component" value="Unassembled WGS sequence"/>
</dbReference>
<evidence type="ECO:0000256" key="3">
    <source>
        <dbReference type="ARBA" id="ARBA00022741"/>
    </source>
</evidence>
<keyword evidence="4" id="KW-0067">ATP-binding</keyword>
<dbReference type="Pfam" id="PF00005">
    <property type="entry name" value="ABC_tran"/>
    <property type="match status" value="1"/>
</dbReference>
<dbReference type="InterPro" id="IPR003593">
    <property type="entry name" value="AAA+_ATPase"/>
</dbReference>
<sequence>MTAPALALAAVHKRFGAVHALRGVDLRVPRGSIFALIGPNGAGKTTLFSVVCGFLRADQGTVTVLDGPPDVMRFKGRLAALPQDAMLGRELTVREHLTFLARLQGMSPETARREADRVLAIVDLGELAGRRAGTLSHGQVKRVGVAQAFLGDPELILLDEPTAGLDPRHAHDLREAIRGHRGQRTIVVSSHNLQELEAICDEAAFIEQGQTLEAGAVSALTAQDAEVFVVLAPGPEPIAEVRAHLGDVAVEWEPQRRVLRVSFQPGPNRAAEDVIAAVLRELLAQGARISGVGKGRSLEQRYLEATR</sequence>
<dbReference type="OrthoDB" id="9804819at2"/>
<protein>
    <submittedName>
        <fullName evidence="6">ABC-type multidrug transport system, ATPase component</fullName>
    </submittedName>
</protein>
<feature type="domain" description="ABC transporter" evidence="5">
    <location>
        <begin position="6"/>
        <end position="233"/>
    </location>
</feature>
<evidence type="ECO:0000313" key="6">
    <source>
        <dbReference type="EMBL" id="SFE41601.1"/>
    </source>
</evidence>
<reference evidence="7" key="1">
    <citation type="submission" date="2016-10" db="EMBL/GenBank/DDBJ databases">
        <authorList>
            <person name="Varghese N."/>
            <person name="Submissions S."/>
        </authorList>
    </citation>
    <scope>NUCLEOTIDE SEQUENCE [LARGE SCALE GENOMIC DNA]</scope>
    <source>
        <strain evidence="7">ATCC 25963</strain>
    </source>
</reference>
<dbReference type="SUPFAM" id="SSF52540">
    <property type="entry name" value="P-loop containing nucleoside triphosphate hydrolases"/>
    <property type="match status" value="1"/>
</dbReference>
<keyword evidence="3" id="KW-0547">Nucleotide-binding</keyword>
<dbReference type="SMART" id="SM00382">
    <property type="entry name" value="AAA"/>
    <property type="match status" value="1"/>
</dbReference>
<keyword evidence="7" id="KW-1185">Reference proteome</keyword>
<dbReference type="PANTHER" id="PTHR43335">
    <property type="entry name" value="ABC TRANSPORTER, ATP-BINDING PROTEIN"/>
    <property type="match status" value="1"/>
</dbReference>
<dbReference type="AlphaFoldDB" id="A0A1I2ACA6"/>
<evidence type="ECO:0000259" key="5">
    <source>
        <dbReference type="PROSITE" id="PS50893"/>
    </source>
</evidence>
<accession>A0A1I2ACA6</accession>
<dbReference type="InterPro" id="IPR003439">
    <property type="entry name" value="ABC_transporter-like_ATP-bd"/>
</dbReference>
<dbReference type="STRING" id="54.SAMN02745121_04188"/>
<dbReference type="RefSeq" id="WP_096327957.1">
    <property type="nucleotide sequence ID" value="NZ_FOMX01000013.1"/>
</dbReference>
<name>A0A1I2ACA6_9BACT</name>
<comment type="similarity">
    <text evidence="1">Belongs to the ABC transporter superfamily.</text>
</comment>
<dbReference type="PANTHER" id="PTHR43335:SF2">
    <property type="entry name" value="ABC TRANSPORTER, ATP-BINDING PROTEIN"/>
    <property type="match status" value="1"/>
</dbReference>
<evidence type="ECO:0000313" key="7">
    <source>
        <dbReference type="Proteomes" id="UP000199400"/>
    </source>
</evidence>
<dbReference type="Gene3D" id="3.40.50.300">
    <property type="entry name" value="P-loop containing nucleotide triphosphate hydrolases"/>
    <property type="match status" value="1"/>
</dbReference>
<dbReference type="InterPro" id="IPR027417">
    <property type="entry name" value="P-loop_NTPase"/>
</dbReference>
<dbReference type="PROSITE" id="PS50893">
    <property type="entry name" value="ABC_TRANSPORTER_2"/>
    <property type="match status" value="1"/>
</dbReference>